<name>A0A327YJJ4_9BACL</name>
<organism evidence="2 3">
    <name type="scientific">Paranoxybacillus vitaminiphilus</name>
    <dbReference type="NCBI Taxonomy" id="581036"/>
    <lineage>
        <taxon>Bacteria</taxon>
        <taxon>Bacillati</taxon>
        <taxon>Bacillota</taxon>
        <taxon>Bacilli</taxon>
        <taxon>Bacillales</taxon>
        <taxon>Anoxybacillaceae</taxon>
        <taxon>Paranoxybacillus</taxon>
    </lineage>
</organism>
<dbReference type="EMBL" id="QLMH01000004">
    <property type="protein sequence ID" value="RAK20376.1"/>
    <property type="molecule type" value="Genomic_DNA"/>
</dbReference>
<dbReference type="RefSeq" id="WP_111644684.1">
    <property type="nucleotide sequence ID" value="NZ_QLMH01000004.1"/>
</dbReference>
<accession>A0A327YJJ4</accession>
<reference evidence="2 3" key="1">
    <citation type="submission" date="2018-06" db="EMBL/GenBank/DDBJ databases">
        <title>Genomic Encyclopedia of Type Strains, Phase III (KMG-III): the genomes of soil and plant-associated and newly described type strains.</title>
        <authorList>
            <person name="Whitman W."/>
        </authorList>
    </citation>
    <scope>NUCLEOTIDE SEQUENCE [LARGE SCALE GENOMIC DNA]</scope>
    <source>
        <strain evidence="2 3">CGMCC 1.8979</strain>
    </source>
</reference>
<sequence>MIYIVGAIVLLVLILLFGALGDSDVGGCVGCLLILVIIAIAIFLLWRFKLLGFALKAVEAVWNVVSRMLQFVTRRVLLYWYKDEETGQDALLFSPFDEVIG</sequence>
<evidence type="ECO:0000313" key="2">
    <source>
        <dbReference type="EMBL" id="RAK20376.1"/>
    </source>
</evidence>
<evidence type="ECO:0000256" key="1">
    <source>
        <dbReference type="SAM" id="Phobius"/>
    </source>
</evidence>
<keyword evidence="1" id="KW-1133">Transmembrane helix</keyword>
<keyword evidence="1" id="KW-0812">Transmembrane</keyword>
<keyword evidence="1" id="KW-0472">Membrane</keyword>
<proteinExistence type="predicted"/>
<keyword evidence="3" id="KW-1185">Reference proteome</keyword>
<evidence type="ECO:0000313" key="3">
    <source>
        <dbReference type="Proteomes" id="UP000248555"/>
    </source>
</evidence>
<dbReference type="Proteomes" id="UP000248555">
    <property type="component" value="Unassembled WGS sequence"/>
</dbReference>
<protein>
    <submittedName>
        <fullName evidence="2">Uncharacterized protein</fullName>
    </submittedName>
</protein>
<comment type="caution">
    <text evidence="2">The sequence shown here is derived from an EMBL/GenBank/DDBJ whole genome shotgun (WGS) entry which is preliminary data.</text>
</comment>
<gene>
    <name evidence="2" type="ORF">B0I26_10427</name>
</gene>
<feature type="transmembrane region" description="Helical" evidence="1">
    <location>
        <begin position="31"/>
        <end position="48"/>
    </location>
</feature>
<dbReference type="AlphaFoldDB" id="A0A327YJJ4"/>